<dbReference type="Pfam" id="PF00010">
    <property type="entry name" value="HLH"/>
    <property type="match status" value="1"/>
</dbReference>
<protein>
    <recommendedName>
        <fullName evidence="6">BHLH domain-containing protein</fullName>
    </recommendedName>
</protein>
<dbReference type="GO" id="GO:0005634">
    <property type="term" value="C:nucleus"/>
    <property type="evidence" value="ECO:0007669"/>
    <property type="project" value="TreeGrafter"/>
</dbReference>
<comment type="caution">
    <text evidence="7">The sequence shown here is derived from an EMBL/GenBank/DDBJ whole genome shotgun (WGS) entry which is preliminary data.</text>
</comment>
<keyword evidence="1" id="KW-0805">Transcription regulation</keyword>
<dbReference type="EMBL" id="JAODUP010000613">
    <property type="protein sequence ID" value="KAK2146369.1"/>
    <property type="molecule type" value="Genomic_DNA"/>
</dbReference>
<dbReference type="FunFam" id="4.10.280.10:FF:000031">
    <property type="entry name" value="Oligodendrocyte transcription factor 3"/>
    <property type="match status" value="1"/>
</dbReference>
<evidence type="ECO:0000256" key="2">
    <source>
        <dbReference type="ARBA" id="ARBA00023125"/>
    </source>
</evidence>
<proteinExistence type="predicted"/>
<dbReference type="InterPro" id="IPR036638">
    <property type="entry name" value="HLH_DNA-bd_sf"/>
</dbReference>
<dbReference type="InterPro" id="IPR050359">
    <property type="entry name" value="bHLH_transcription_factors"/>
</dbReference>
<dbReference type="GO" id="GO:0070888">
    <property type="term" value="F:E-box binding"/>
    <property type="evidence" value="ECO:0007669"/>
    <property type="project" value="TreeGrafter"/>
</dbReference>
<dbReference type="Gene3D" id="4.10.280.10">
    <property type="entry name" value="Helix-loop-helix DNA-binding domain"/>
    <property type="match status" value="1"/>
</dbReference>
<evidence type="ECO:0000313" key="8">
    <source>
        <dbReference type="Proteomes" id="UP001208570"/>
    </source>
</evidence>
<dbReference type="GO" id="GO:0061564">
    <property type="term" value="P:axon development"/>
    <property type="evidence" value="ECO:0007669"/>
    <property type="project" value="TreeGrafter"/>
</dbReference>
<keyword evidence="8" id="KW-1185">Reference proteome</keyword>
<keyword evidence="3" id="KW-0804">Transcription</keyword>
<keyword evidence="4" id="KW-0539">Nucleus</keyword>
<gene>
    <name evidence="7" type="ORF">LSH36_613g01016</name>
</gene>
<feature type="domain" description="BHLH" evidence="6">
    <location>
        <begin position="86"/>
        <end position="140"/>
    </location>
</feature>
<dbReference type="SUPFAM" id="SSF47459">
    <property type="entry name" value="HLH, helix-loop-helix DNA-binding domain"/>
    <property type="match status" value="1"/>
</dbReference>
<dbReference type="GO" id="GO:0046983">
    <property type="term" value="F:protein dimerization activity"/>
    <property type="evidence" value="ECO:0007669"/>
    <property type="project" value="InterPro"/>
</dbReference>
<feature type="region of interest" description="Disordered" evidence="5">
    <location>
        <begin position="28"/>
        <end position="72"/>
    </location>
</feature>
<evidence type="ECO:0000313" key="7">
    <source>
        <dbReference type="EMBL" id="KAK2146369.1"/>
    </source>
</evidence>
<dbReference type="PANTHER" id="PTHR19290">
    <property type="entry name" value="BASIC HELIX-LOOP-HELIX PROTEIN NEUROGENIN-RELATED"/>
    <property type="match status" value="1"/>
</dbReference>
<dbReference type="InterPro" id="IPR011598">
    <property type="entry name" value="bHLH_dom"/>
</dbReference>
<dbReference type="GO" id="GO:0007423">
    <property type="term" value="P:sensory organ development"/>
    <property type="evidence" value="ECO:0007669"/>
    <property type="project" value="TreeGrafter"/>
</dbReference>
<dbReference type="GO" id="GO:0000981">
    <property type="term" value="F:DNA-binding transcription factor activity, RNA polymerase II-specific"/>
    <property type="evidence" value="ECO:0007669"/>
    <property type="project" value="TreeGrafter"/>
</dbReference>
<evidence type="ECO:0000256" key="4">
    <source>
        <dbReference type="ARBA" id="ARBA00023242"/>
    </source>
</evidence>
<feature type="compositionally biased region" description="Basic residues" evidence="5">
    <location>
        <begin position="57"/>
        <end position="72"/>
    </location>
</feature>
<dbReference type="Proteomes" id="UP001208570">
    <property type="component" value="Unassembled WGS sequence"/>
</dbReference>
<dbReference type="CDD" id="cd19725">
    <property type="entry name" value="bHLH_TS_OLIG2_like"/>
    <property type="match status" value="1"/>
</dbReference>
<accession>A0AAD9J4Q2</accession>
<feature type="compositionally biased region" description="Polar residues" evidence="5">
    <location>
        <begin position="41"/>
        <end position="56"/>
    </location>
</feature>
<dbReference type="GO" id="GO:0045944">
    <property type="term" value="P:positive regulation of transcription by RNA polymerase II"/>
    <property type="evidence" value="ECO:0007669"/>
    <property type="project" value="TreeGrafter"/>
</dbReference>
<evidence type="ECO:0000256" key="1">
    <source>
        <dbReference type="ARBA" id="ARBA00023015"/>
    </source>
</evidence>
<evidence type="ECO:0000259" key="6">
    <source>
        <dbReference type="PROSITE" id="PS50888"/>
    </source>
</evidence>
<name>A0AAD9J4Q2_9ANNE</name>
<dbReference type="PANTHER" id="PTHR19290:SF164">
    <property type="entry name" value="BHLH DOMAIN-CONTAINING PROTEIN"/>
    <property type="match status" value="1"/>
</dbReference>
<dbReference type="PROSITE" id="PS50888">
    <property type="entry name" value="BHLH"/>
    <property type="match status" value="1"/>
</dbReference>
<sequence length="315" mass="34204">MNDERQRKRHYVDENTYIDVTSMQDFDSASESDCSEGSSSNHDIGSSTHCTSSTTNRHVHRSSAASRSKRRNLLQEKCLSEDELQELRLKINSRERKRMHDLNSALDGLREVMPYAHGPSVRKLSKIATLLLAKNYILMLNNSLDEMKKLVSDVYKHQPKPTLPSPALPQMTSITQTMQVPTLHANGTVTLSSPKDLQTSIGMGAAALSSMMSPKLSPISSQAISRASSSPRTSLVQSAITPITHVPQVVAQGHTAFSPWHAPCACAQCSHLVSASAALAASKIPLSFPGLPTAPLLLHAPQIANSNITSRGKVH</sequence>
<keyword evidence="2" id="KW-0238">DNA-binding</keyword>
<dbReference type="SMART" id="SM00353">
    <property type="entry name" value="HLH"/>
    <property type="match status" value="1"/>
</dbReference>
<evidence type="ECO:0000256" key="5">
    <source>
        <dbReference type="SAM" id="MobiDB-lite"/>
    </source>
</evidence>
<evidence type="ECO:0000256" key="3">
    <source>
        <dbReference type="ARBA" id="ARBA00023163"/>
    </source>
</evidence>
<dbReference type="AlphaFoldDB" id="A0AAD9J4Q2"/>
<organism evidence="7 8">
    <name type="scientific">Paralvinella palmiformis</name>
    <dbReference type="NCBI Taxonomy" id="53620"/>
    <lineage>
        <taxon>Eukaryota</taxon>
        <taxon>Metazoa</taxon>
        <taxon>Spiralia</taxon>
        <taxon>Lophotrochozoa</taxon>
        <taxon>Annelida</taxon>
        <taxon>Polychaeta</taxon>
        <taxon>Sedentaria</taxon>
        <taxon>Canalipalpata</taxon>
        <taxon>Terebellida</taxon>
        <taxon>Terebelliformia</taxon>
        <taxon>Alvinellidae</taxon>
        <taxon>Paralvinella</taxon>
    </lineage>
</organism>
<reference evidence="7" key="1">
    <citation type="journal article" date="2023" name="Mol. Biol. Evol.">
        <title>Third-Generation Sequencing Reveals the Adaptive Role of the Epigenome in Three Deep-Sea Polychaetes.</title>
        <authorList>
            <person name="Perez M."/>
            <person name="Aroh O."/>
            <person name="Sun Y."/>
            <person name="Lan Y."/>
            <person name="Juniper S.K."/>
            <person name="Young C.R."/>
            <person name="Angers B."/>
            <person name="Qian P.Y."/>
        </authorList>
    </citation>
    <scope>NUCLEOTIDE SEQUENCE</scope>
    <source>
        <strain evidence="7">P08H-3</strain>
    </source>
</reference>